<comment type="caution">
    <text evidence="3">The sequence shown here is derived from an EMBL/GenBank/DDBJ whole genome shotgun (WGS) entry which is preliminary data.</text>
</comment>
<reference evidence="3 4" key="1">
    <citation type="submission" date="2018-03" db="EMBL/GenBank/DDBJ databases">
        <title>Genomic Encyclopedia of Archaeal and Bacterial Type Strains, Phase II (KMG-II): from individual species to whole genera.</title>
        <authorList>
            <person name="Goeker M."/>
        </authorList>
    </citation>
    <scope>NUCLEOTIDE SEQUENCE [LARGE SCALE GENOMIC DNA]</scope>
    <source>
        <strain evidence="3 4">DSM 45211</strain>
    </source>
</reference>
<dbReference type="Proteomes" id="UP000243528">
    <property type="component" value="Unassembled WGS sequence"/>
</dbReference>
<dbReference type="RefSeq" id="WP_106539610.1">
    <property type="nucleotide sequence ID" value="NZ_PYGE01000025.1"/>
</dbReference>
<dbReference type="EMBL" id="PYGE01000025">
    <property type="protein sequence ID" value="PSK96682.1"/>
    <property type="molecule type" value="Genomic_DNA"/>
</dbReference>
<organism evidence="3 4">
    <name type="scientific">Haloactinopolyspora alba</name>
    <dbReference type="NCBI Taxonomy" id="648780"/>
    <lineage>
        <taxon>Bacteria</taxon>
        <taxon>Bacillati</taxon>
        <taxon>Actinomycetota</taxon>
        <taxon>Actinomycetes</taxon>
        <taxon>Jiangellales</taxon>
        <taxon>Jiangellaceae</taxon>
        <taxon>Haloactinopolyspora</taxon>
    </lineage>
</organism>
<feature type="region of interest" description="Disordered" evidence="1">
    <location>
        <begin position="51"/>
        <end position="77"/>
    </location>
</feature>
<evidence type="ECO:0000256" key="1">
    <source>
        <dbReference type="SAM" id="MobiDB-lite"/>
    </source>
</evidence>
<dbReference type="AlphaFoldDB" id="A0A2P8DHH9"/>
<keyword evidence="2" id="KW-0812">Transmembrane</keyword>
<keyword evidence="2" id="KW-1133">Transmembrane helix</keyword>
<protein>
    <submittedName>
        <fullName evidence="3">Uncharacterized protein</fullName>
    </submittedName>
</protein>
<keyword evidence="4" id="KW-1185">Reference proteome</keyword>
<sequence length="144" mass="16214">MDWADIIGMVGGIVGVASILIAKRSANAAERSARTGEQALEVEKERDRIALEDRRSTQVDLQPESRGNGEFDVRNEGNGSAYGIQFELPDGQTPRFSEFPRGYFERLWIRVEDARRNPAVTVTWHCEPDLSDTKRSKTFSVKLD</sequence>
<accession>A0A2P8DHH9</accession>
<keyword evidence="2" id="KW-0472">Membrane</keyword>
<evidence type="ECO:0000313" key="4">
    <source>
        <dbReference type="Proteomes" id="UP000243528"/>
    </source>
</evidence>
<gene>
    <name evidence="3" type="ORF">CLV30_12564</name>
</gene>
<proteinExistence type="predicted"/>
<name>A0A2P8DHH9_9ACTN</name>
<evidence type="ECO:0000313" key="3">
    <source>
        <dbReference type="EMBL" id="PSK96682.1"/>
    </source>
</evidence>
<feature type="transmembrane region" description="Helical" evidence="2">
    <location>
        <begin position="6"/>
        <end position="22"/>
    </location>
</feature>
<evidence type="ECO:0000256" key="2">
    <source>
        <dbReference type="SAM" id="Phobius"/>
    </source>
</evidence>